<comment type="similarity">
    <text evidence="3 10">Belongs to the SRP68 family.</text>
</comment>
<comment type="subcellular location">
    <subcellularLocation>
        <location evidence="1 10">Cytoplasm</location>
    </subcellularLocation>
    <subcellularLocation>
        <location evidence="2">Nucleus</location>
        <location evidence="2">Nucleolus</location>
    </subcellularLocation>
</comment>
<dbReference type="InterPro" id="IPR026258">
    <property type="entry name" value="SRP68"/>
</dbReference>
<dbReference type="Gene3D" id="1.10.3450.40">
    <property type="entry name" value="Signal recognition particle, SRP68 subunit, RNA-binding domain"/>
    <property type="match status" value="1"/>
</dbReference>
<reference evidence="12 13" key="1">
    <citation type="submission" date="2022-12" db="EMBL/GenBank/DDBJ databases">
        <title>Genomic features and morphological characterization of a novel Knufia sp. strain isolated from spacecraft assembly facility.</title>
        <authorList>
            <person name="Teixeira M."/>
            <person name="Chander A.M."/>
            <person name="Stajich J.E."/>
            <person name="Venkateswaran K."/>
        </authorList>
    </citation>
    <scope>NUCLEOTIDE SEQUENCE [LARGE SCALE GENOMIC DNA]</scope>
    <source>
        <strain evidence="12 13">FJI-L2-BK-P2</strain>
    </source>
</reference>
<evidence type="ECO:0000256" key="4">
    <source>
        <dbReference type="ARBA" id="ARBA00022490"/>
    </source>
</evidence>
<dbReference type="GO" id="GO:0005786">
    <property type="term" value="C:signal recognition particle, endoplasmic reticulum targeting"/>
    <property type="evidence" value="ECO:0007669"/>
    <property type="project" value="UniProtKB-KW"/>
</dbReference>
<organism evidence="12 13">
    <name type="scientific">Knufia fluminis</name>
    <dbReference type="NCBI Taxonomy" id="191047"/>
    <lineage>
        <taxon>Eukaryota</taxon>
        <taxon>Fungi</taxon>
        <taxon>Dikarya</taxon>
        <taxon>Ascomycota</taxon>
        <taxon>Pezizomycotina</taxon>
        <taxon>Eurotiomycetes</taxon>
        <taxon>Chaetothyriomycetidae</taxon>
        <taxon>Chaetothyriales</taxon>
        <taxon>Trichomeriaceae</taxon>
        <taxon>Knufia</taxon>
    </lineage>
</organism>
<dbReference type="CDD" id="cd15481">
    <property type="entry name" value="SRP68-RBD"/>
    <property type="match status" value="1"/>
</dbReference>
<dbReference type="EMBL" id="JAKLMC020000001">
    <property type="protein sequence ID" value="KAK5958546.1"/>
    <property type="molecule type" value="Genomic_DNA"/>
</dbReference>
<accession>A0AAN8F214</accession>
<dbReference type="PANTHER" id="PTHR12860">
    <property type="entry name" value="SIGNAL RECOGNITION PARTICLE 68 KDA PROTEIN"/>
    <property type="match status" value="1"/>
</dbReference>
<dbReference type="Proteomes" id="UP001316803">
    <property type="component" value="Unassembled WGS sequence"/>
</dbReference>
<keyword evidence="6 10" id="KW-0733">Signal recognition particle</keyword>
<evidence type="ECO:0000256" key="3">
    <source>
        <dbReference type="ARBA" id="ARBA00009352"/>
    </source>
</evidence>
<keyword evidence="7" id="KW-0539">Nucleus</keyword>
<evidence type="ECO:0000313" key="12">
    <source>
        <dbReference type="EMBL" id="KAK5958546.1"/>
    </source>
</evidence>
<protein>
    <recommendedName>
        <fullName evidence="9 10">Signal recognition particle subunit SRP68</fullName>
        <shortName evidence="10">SRP68</shortName>
    </recommendedName>
</protein>
<comment type="caution">
    <text evidence="12">The sequence shown here is derived from an EMBL/GenBank/DDBJ whole genome shotgun (WGS) entry which is preliminary data.</text>
</comment>
<dbReference type="Pfam" id="PF16969">
    <property type="entry name" value="SRP68"/>
    <property type="match status" value="1"/>
</dbReference>
<proteinExistence type="inferred from homology"/>
<keyword evidence="5 10" id="KW-0694">RNA-binding</keyword>
<evidence type="ECO:0000256" key="11">
    <source>
        <dbReference type="SAM" id="MobiDB-lite"/>
    </source>
</evidence>
<sequence>MNITRSVVSERDRALIGGGYSNYHIRATRRIHTIRKRLGATTPKGRKYTQRSPVTVQDVAKNTEWVQLLLASAERAWADAMHMKSSQSPENTQKPMQASTKRQIVSRFRRAITYAANLIEVLQDQSATGATSQDILEAKAYLALLKGGLDFERNRWALCIQNYSFVRLVYTALANKAQTDVYQDLLEGTVDPSIRYAAYQEKLPRTKAVSDIAIEHFPSDESEARQQIIDADITAFETTAEKSAARAEGAGDLPTNIDWRGRSVKLEDASISQALGAAKAKENTLAEKYASFKDGKTSAKDMAAAYDDIINARQDAADATKTAIDELVAEGVDQGDARIQSLQITRTAVNYGVIEWRVGRNRVLCGDQDGLNLEAAKPKQNQKMRKDGKEKPTKDEPNGKRLARLRERVALYDSILQNLDAVKQLPGVMADAAFVEELDGKRAYFRALKCLAVGHSYAVNGHISNALALFARAQKLSQQTIASTSTAPTTMRLDVTGSQLEYTRAHLASLTLQYRALADLENTTTTSDKDAAADAYKAPLLERLHLNQYDDHVTLERIVNYPPSLQPIPMQPLFFDLAWEYIQYPGTAQAPDGFVPASVEQSGKDVKTEEAPKKRGWFGFGR</sequence>
<dbReference type="GO" id="GO:0008312">
    <property type="term" value="F:7S RNA binding"/>
    <property type="evidence" value="ECO:0007669"/>
    <property type="project" value="InterPro"/>
</dbReference>
<evidence type="ECO:0000256" key="2">
    <source>
        <dbReference type="ARBA" id="ARBA00004604"/>
    </source>
</evidence>
<dbReference type="InterPro" id="IPR038253">
    <property type="entry name" value="SRP68_N_sf"/>
</dbReference>
<evidence type="ECO:0000313" key="13">
    <source>
        <dbReference type="Proteomes" id="UP001316803"/>
    </source>
</evidence>
<evidence type="ECO:0000256" key="10">
    <source>
        <dbReference type="PIRNR" id="PIRNR038995"/>
    </source>
</evidence>
<dbReference type="GO" id="GO:0030942">
    <property type="term" value="F:endoplasmic reticulum signal peptide binding"/>
    <property type="evidence" value="ECO:0007669"/>
    <property type="project" value="InterPro"/>
</dbReference>
<evidence type="ECO:0000256" key="8">
    <source>
        <dbReference type="ARBA" id="ARBA00023274"/>
    </source>
</evidence>
<dbReference type="GO" id="GO:0005047">
    <property type="term" value="F:signal recognition particle binding"/>
    <property type="evidence" value="ECO:0007669"/>
    <property type="project" value="InterPro"/>
</dbReference>
<evidence type="ECO:0000256" key="5">
    <source>
        <dbReference type="ARBA" id="ARBA00022884"/>
    </source>
</evidence>
<feature type="region of interest" description="Disordered" evidence="11">
    <location>
        <begin position="374"/>
        <end position="401"/>
    </location>
</feature>
<feature type="compositionally biased region" description="Basic and acidic residues" evidence="11">
    <location>
        <begin position="384"/>
        <end position="401"/>
    </location>
</feature>
<dbReference type="PIRSF" id="PIRSF038995">
    <property type="entry name" value="SRP68"/>
    <property type="match status" value="1"/>
</dbReference>
<dbReference type="AlphaFoldDB" id="A0AAN8F214"/>
<gene>
    <name evidence="12" type="primary">SRP68</name>
    <name evidence="12" type="ORF">OHC33_000389</name>
</gene>
<evidence type="ECO:0000256" key="7">
    <source>
        <dbReference type="ARBA" id="ARBA00023242"/>
    </source>
</evidence>
<dbReference type="PANTHER" id="PTHR12860:SF0">
    <property type="entry name" value="SIGNAL RECOGNITION PARTICLE SUBUNIT SRP68"/>
    <property type="match status" value="1"/>
</dbReference>
<keyword evidence="13" id="KW-1185">Reference proteome</keyword>
<keyword evidence="8 10" id="KW-0687">Ribonucleoprotein</keyword>
<evidence type="ECO:0000256" key="9">
    <source>
        <dbReference type="ARBA" id="ARBA00029498"/>
    </source>
</evidence>
<keyword evidence="4 10" id="KW-0963">Cytoplasm</keyword>
<dbReference type="InterPro" id="IPR034652">
    <property type="entry name" value="SRP68-RBD"/>
</dbReference>
<evidence type="ECO:0000256" key="1">
    <source>
        <dbReference type="ARBA" id="ARBA00004496"/>
    </source>
</evidence>
<evidence type="ECO:0000256" key="6">
    <source>
        <dbReference type="ARBA" id="ARBA00023135"/>
    </source>
</evidence>
<comment type="function">
    <text evidence="10">Component of the signal recognition particle (SRP) complex, a ribonucleoprotein complex that mediates the cotranslational targeting of secretory and membrane proteins to the endoplasmic reticulum (ER). The SRP complex interacts with the signal sequence in nascent secretory and membrane proteins and directs them to the membrane of the ER.</text>
</comment>
<dbReference type="GO" id="GO:0006614">
    <property type="term" value="P:SRP-dependent cotranslational protein targeting to membrane"/>
    <property type="evidence" value="ECO:0007669"/>
    <property type="project" value="InterPro"/>
</dbReference>
<dbReference type="GO" id="GO:0005730">
    <property type="term" value="C:nucleolus"/>
    <property type="evidence" value="ECO:0007669"/>
    <property type="project" value="UniProtKB-SubCell"/>
</dbReference>
<name>A0AAN8F214_9EURO</name>